<keyword evidence="1" id="KW-0547">Nucleotide-binding</keyword>
<dbReference type="HOGENOM" id="CLU_103145_2_0_9"/>
<accession>K0B240</accession>
<dbReference type="eggNOG" id="COG1618">
    <property type="taxonomic scope" value="Bacteria"/>
</dbReference>
<evidence type="ECO:0000256" key="2">
    <source>
        <dbReference type="ARBA" id="ARBA00022801"/>
    </source>
</evidence>
<sequence>MNCNNILLTGDIKVGKSTIINKVINKYFERNYISGFKTLPFYEDEKVKGYYMEDQLEKGVIPNIENIVGVKSTDCERCFGITEVFEKKGVDILSKSIDSESDLVLLDEIGFFESKAGKFKKSIHKILDSNNKVLGVLKKRNTEFIQSIRDREDVFIIEVTERNRNTMVDKIVEYWRL</sequence>
<dbReference type="AlphaFoldDB" id="K0B240"/>
<gene>
    <name evidence="4" type="ordered locus">Curi_c25490</name>
</gene>
<protein>
    <submittedName>
        <fullName evidence="4">Nucleosid triphosphatase</fullName>
        <ecNumber evidence="4">3.6.1.15</ecNumber>
    </submittedName>
</protein>
<dbReference type="EMBL" id="CP003326">
    <property type="protein sequence ID" value="AFS79544.1"/>
    <property type="molecule type" value="Genomic_DNA"/>
</dbReference>
<keyword evidence="5" id="KW-1185">Reference proteome</keyword>
<keyword evidence="3" id="KW-0067">ATP-binding</keyword>
<keyword evidence="2 4" id="KW-0378">Hydrolase</keyword>
<dbReference type="STRING" id="1128398.Curi_c25490"/>
<organism evidence="4 5">
    <name type="scientific">Gottschalkia acidurici (strain ATCC 7906 / DSM 604 / BCRC 14475 / CIP 104303 / KCTC 5404 / NCIMB 10678 / 9a)</name>
    <name type="common">Clostridium acidurici</name>
    <dbReference type="NCBI Taxonomy" id="1128398"/>
    <lineage>
        <taxon>Bacteria</taxon>
        <taxon>Bacillati</taxon>
        <taxon>Bacillota</taxon>
        <taxon>Tissierellia</taxon>
        <taxon>Tissierellales</taxon>
        <taxon>Gottschalkiaceae</taxon>
        <taxon>Gottschalkia</taxon>
    </lineage>
</organism>
<dbReference type="GO" id="GO:0005524">
    <property type="term" value="F:ATP binding"/>
    <property type="evidence" value="ECO:0007669"/>
    <property type="project" value="UniProtKB-KW"/>
</dbReference>
<dbReference type="SUPFAM" id="SSF52540">
    <property type="entry name" value="P-loop containing nucleoside triphosphate hydrolases"/>
    <property type="match status" value="1"/>
</dbReference>
<dbReference type="EC" id="3.6.1.15" evidence="4"/>
<dbReference type="InterPro" id="IPR027417">
    <property type="entry name" value="P-loop_NTPase"/>
</dbReference>
<dbReference type="Proteomes" id="UP000006094">
    <property type="component" value="Chromosome"/>
</dbReference>
<evidence type="ECO:0000256" key="3">
    <source>
        <dbReference type="ARBA" id="ARBA00022840"/>
    </source>
</evidence>
<evidence type="ECO:0000256" key="1">
    <source>
        <dbReference type="ARBA" id="ARBA00022741"/>
    </source>
</evidence>
<dbReference type="KEGG" id="cad:Curi_c25490"/>
<dbReference type="PANTHER" id="PTHR43146:SF1">
    <property type="entry name" value="CANCER-RELATED NUCLEOSIDE-TRIPHOSPHATASE"/>
    <property type="match status" value="1"/>
</dbReference>
<dbReference type="PANTHER" id="PTHR43146">
    <property type="entry name" value="CANCER-RELATED NUCLEOSIDE-TRIPHOSPHATASE"/>
    <property type="match status" value="1"/>
</dbReference>
<evidence type="ECO:0000313" key="4">
    <source>
        <dbReference type="EMBL" id="AFS79544.1"/>
    </source>
</evidence>
<proteinExistence type="predicted"/>
<dbReference type="InterPro" id="IPR004948">
    <property type="entry name" value="Nuc-triphosphatase_THEP1"/>
</dbReference>
<reference evidence="4 5" key="1">
    <citation type="journal article" date="2012" name="PLoS ONE">
        <title>The purine-utilizing bacterium Clostridium acidurici 9a: a genome-guided metabolic reconsideration.</title>
        <authorList>
            <person name="Hartwich K."/>
            <person name="Poehlein A."/>
            <person name="Daniel R."/>
        </authorList>
    </citation>
    <scope>NUCLEOTIDE SEQUENCE [LARGE SCALE GENOMIC DNA]</scope>
    <source>
        <strain evidence="5">ATCC 7906 / DSM 604 / BCRC 14475 / CIP 104303 / KCTC 5404 / NCIMB 10678 / 9a</strain>
    </source>
</reference>
<dbReference type="Pfam" id="PF03266">
    <property type="entry name" value="NTPase_1"/>
    <property type="match status" value="1"/>
</dbReference>
<dbReference type="GO" id="GO:0017111">
    <property type="term" value="F:ribonucleoside triphosphate phosphatase activity"/>
    <property type="evidence" value="ECO:0007669"/>
    <property type="project" value="UniProtKB-EC"/>
</dbReference>
<dbReference type="Gene3D" id="3.40.50.300">
    <property type="entry name" value="P-loop containing nucleotide triphosphate hydrolases"/>
    <property type="match status" value="1"/>
</dbReference>
<evidence type="ECO:0000313" key="5">
    <source>
        <dbReference type="Proteomes" id="UP000006094"/>
    </source>
</evidence>
<name>K0B240_GOTA9</name>
<dbReference type="RefSeq" id="WP_014968678.1">
    <property type="nucleotide sequence ID" value="NC_018664.1"/>
</dbReference>